<dbReference type="AlphaFoldDB" id="A0A1Z1WNF1"/>
<feature type="region of interest" description="Disordered" evidence="1">
    <location>
        <begin position="1"/>
        <end position="23"/>
    </location>
</feature>
<dbReference type="Proteomes" id="UP000195880">
    <property type="component" value="Chromosome"/>
</dbReference>
<dbReference type="KEGG" id="salf:SMD44_07382"/>
<reference evidence="2 3" key="1">
    <citation type="submission" date="2017-05" db="EMBL/GenBank/DDBJ databases">
        <title>Streptomyces alboflavus Genome sequencing and assembly.</title>
        <authorList>
            <person name="Wang Y."/>
            <person name="Du B."/>
            <person name="Ding Y."/>
            <person name="Liu H."/>
            <person name="Hou Q."/>
            <person name="Liu K."/>
            <person name="Wang C."/>
            <person name="Yao L."/>
        </authorList>
    </citation>
    <scope>NUCLEOTIDE SEQUENCE [LARGE SCALE GENOMIC DNA]</scope>
    <source>
        <strain evidence="2 3">MDJK44</strain>
    </source>
</reference>
<keyword evidence="3" id="KW-1185">Reference proteome</keyword>
<evidence type="ECO:0000313" key="2">
    <source>
        <dbReference type="EMBL" id="ARX87900.1"/>
    </source>
</evidence>
<name>A0A1Z1WNF1_9ACTN</name>
<dbReference type="RefSeq" id="WP_159399655.1">
    <property type="nucleotide sequence ID" value="NZ_CP021748.1"/>
</dbReference>
<proteinExistence type="predicted"/>
<evidence type="ECO:0000313" key="3">
    <source>
        <dbReference type="Proteomes" id="UP000195880"/>
    </source>
</evidence>
<sequence>MTYDNEHQDQADEPRASTAVEPTRARAKRAWHQEAMFELEDLGDLDAYEALPEVRL</sequence>
<evidence type="ECO:0000256" key="1">
    <source>
        <dbReference type="SAM" id="MobiDB-lite"/>
    </source>
</evidence>
<feature type="compositionally biased region" description="Basic and acidic residues" evidence="1">
    <location>
        <begin position="1"/>
        <end position="15"/>
    </location>
</feature>
<dbReference type="EMBL" id="CP021748">
    <property type="protein sequence ID" value="ARX87900.1"/>
    <property type="molecule type" value="Genomic_DNA"/>
</dbReference>
<protein>
    <submittedName>
        <fullName evidence="2">Uncharacterized protein</fullName>
    </submittedName>
</protein>
<organism evidence="2 3">
    <name type="scientific">Streptomyces alboflavus</name>
    <dbReference type="NCBI Taxonomy" id="67267"/>
    <lineage>
        <taxon>Bacteria</taxon>
        <taxon>Bacillati</taxon>
        <taxon>Actinomycetota</taxon>
        <taxon>Actinomycetes</taxon>
        <taxon>Kitasatosporales</taxon>
        <taxon>Streptomycetaceae</taxon>
        <taxon>Streptomyces</taxon>
    </lineage>
</organism>
<gene>
    <name evidence="2" type="ORF">SMD44_07382</name>
</gene>
<accession>A0A1Z1WNF1</accession>